<keyword evidence="10" id="KW-1185">Reference proteome</keyword>
<feature type="transmembrane region" description="Helical" evidence="7">
    <location>
        <begin position="173"/>
        <end position="197"/>
    </location>
</feature>
<feature type="transmembrane region" description="Helical" evidence="7">
    <location>
        <begin position="386"/>
        <end position="404"/>
    </location>
</feature>
<evidence type="ECO:0000313" key="9">
    <source>
        <dbReference type="EMBL" id="MFD1810694.1"/>
    </source>
</evidence>
<dbReference type="Pfam" id="PF03600">
    <property type="entry name" value="CitMHS"/>
    <property type="match status" value="1"/>
</dbReference>
<name>A0ABW4NZ07_9NOCA</name>
<keyword evidence="3 7" id="KW-0812">Transmembrane</keyword>
<feature type="transmembrane region" description="Helical" evidence="7">
    <location>
        <begin position="424"/>
        <end position="441"/>
    </location>
</feature>
<evidence type="ECO:0000256" key="4">
    <source>
        <dbReference type="ARBA" id="ARBA00022989"/>
    </source>
</evidence>
<feature type="transmembrane region" description="Helical" evidence="7">
    <location>
        <begin position="132"/>
        <end position="153"/>
    </location>
</feature>
<evidence type="ECO:0000256" key="3">
    <source>
        <dbReference type="ARBA" id="ARBA00022692"/>
    </source>
</evidence>
<protein>
    <submittedName>
        <fullName evidence="9">CitMHS family transporter</fullName>
    </submittedName>
</protein>
<keyword evidence="4 7" id="KW-1133">Transmembrane helix</keyword>
<feature type="region of interest" description="Disordered" evidence="6">
    <location>
        <begin position="220"/>
        <end position="261"/>
    </location>
</feature>
<reference evidence="10" key="1">
    <citation type="journal article" date="2019" name="Int. J. Syst. Evol. Microbiol.">
        <title>The Global Catalogue of Microorganisms (GCM) 10K type strain sequencing project: providing services to taxonomists for standard genome sequencing and annotation.</title>
        <authorList>
            <consortium name="The Broad Institute Genomics Platform"/>
            <consortium name="The Broad Institute Genome Sequencing Center for Infectious Disease"/>
            <person name="Wu L."/>
            <person name="Ma J."/>
        </authorList>
    </citation>
    <scope>NUCLEOTIDE SEQUENCE [LARGE SCALE GENOMIC DNA]</scope>
    <source>
        <strain evidence="10">DT72</strain>
    </source>
</reference>
<evidence type="ECO:0000256" key="1">
    <source>
        <dbReference type="ARBA" id="ARBA00004141"/>
    </source>
</evidence>
<feature type="transmembrane region" description="Helical" evidence="7">
    <location>
        <begin position="29"/>
        <end position="50"/>
    </location>
</feature>
<feature type="transmembrane region" description="Helical" evidence="7">
    <location>
        <begin position="62"/>
        <end position="79"/>
    </location>
</feature>
<feature type="transmembrane region" description="Helical" evidence="7">
    <location>
        <begin position="362"/>
        <end position="381"/>
    </location>
</feature>
<keyword evidence="5 7" id="KW-0472">Membrane</keyword>
<proteinExistence type="predicted"/>
<evidence type="ECO:0000313" key="10">
    <source>
        <dbReference type="Proteomes" id="UP001597286"/>
    </source>
</evidence>
<feature type="transmembrane region" description="Helical" evidence="7">
    <location>
        <begin position="448"/>
        <end position="468"/>
    </location>
</feature>
<comment type="caution">
    <text evidence="9">The sequence shown here is derived from an EMBL/GenBank/DDBJ whole genome shotgun (WGS) entry which is preliminary data.</text>
</comment>
<dbReference type="NCBIfam" id="TIGR00784">
    <property type="entry name" value="citMHS"/>
    <property type="match status" value="1"/>
</dbReference>
<organism evidence="9 10">
    <name type="scientific">Rhodococcus gannanensis</name>
    <dbReference type="NCBI Taxonomy" id="1960308"/>
    <lineage>
        <taxon>Bacteria</taxon>
        <taxon>Bacillati</taxon>
        <taxon>Actinomycetota</taxon>
        <taxon>Actinomycetes</taxon>
        <taxon>Mycobacteriales</taxon>
        <taxon>Nocardiaceae</taxon>
        <taxon>Rhodococcus</taxon>
    </lineage>
</organism>
<dbReference type="InterPro" id="IPR014738">
    <property type="entry name" value="Citrate_transporter"/>
</dbReference>
<dbReference type="Proteomes" id="UP001597286">
    <property type="component" value="Unassembled WGS sequence"/>
</dbReference>
<feature type="transmembrane region" description="Helical" evidence="7">
    <location>
        <begin position="293"/>
        <end position="312"/>
    </location>
</feature>
<feature type="domain" description="Citrate transporter-like" evidence="8">
    <location>
        <begin position="14"/>
        <end position="416"/>
    </location>
</feature>
<evidence type="ECO:0000256" key="6">
    <source>
        <dbReference type="SAM" id="MobiDB-lite"/>
    </source>
</evidence>
<keyword evidence="2" id="KW-0813">Transport</keyword>
<comment type="subcellular location">
    <subcellularLocation>
        <location evidence="1">Membrane</location>
        <topology evidence="1">Multi-pass membrane protein</topology>
    </subcellularLocation>
</comment>
<evidence type="ECO:0000259" key="8">
    <source>
        <dbReference type="Pfam" id="PF03600"/>
    </source>
</evidence>
<feature type="transmembrane region" description="Helical" evidence="7">
    <location>
        <begin position="324"/>
        <end position="342"/>
    </location>
</feature>
<evidence type="ECO:0000256" key="2">
    <source>
        <dbReference type="ARBA" id="ARBA00022448"/>
    </source>
</evidence>
<dbReference type="RefSeq" id="WP_378483253.1">
    <property type="nucleotide sequence ID" value="NZ_JBHUFB010000001.1"/>
</dbReference>
<accession>A0ABW4NZ07</accession>
<feature type="compositionally biased region" description="Gly residues" evidence="6">
    <location>
        <begin position="224"/>
        <end position="251"/>
    </location>
</feature>
<evidence type="ECO:0000256" key="7">
    <source>
        <dbReference type="SAM" id="Phobius"/>
    </source>
</evidence>
<feature type="transmembrane region" description="Helical" evidence="7">
    <location>
        <begin position="99"/>
        <end position="120"/>
    </location>
</feature>
<sequence length="471" mass="48371">MLVALGFLMVATFMYLILAKRATPVVGLILVPVAFGLFAGAGTEIGDMIIDAVKSLAPTAALLFFAIIFFGIMIDVGLFDPLVKLILKLVGNDPAKLVIGTAVLAMVVSLDGDGSTTFIITTSAMLPLYLKLGVSPVVLTVVAGLANGTMNIIPWGGPTVRAASALGLSPSDVFVPMIPSLVAGLVIVLLFSVHLGLMERRRIGQLVLTSEPLLAAAGSRGWSVGSGGSGSGDSGSGSAGDGGSGDSGRGEVGQLTGGLDPDRDTLRPRLLWFNAALTAALLVVLGMDVVPIPVLFMIAAGIALAVNFPRVADQSEAIARHSSSIVSVVAMVFAAAVLTGVFQGTGMVEAMATWLTGIIPDALGPFLAVITGLLSIPLTFFMTNDAFYFGVLPVLTETAATYGIEPVEMARASITGQPVHMQSPLVPAILLLVTLAGVSLADHHKKVLWRATVVSIAMLVVGVLLGQIPLG</sequence>
<evidence type="ECO:0000256" key="5">
    <source>
        <dbReference type="ARBA" id="ARBA00023136"/>
    </source>
</evidence>
<feature type="transmembrane region" description="Helical" evidence="7">
    <location>
        <begin position="270"/>
        <end position="287"/>
    </location>
</feature>
<dbReference type="EMBL" id="JBHUFB010000001">
    <property type="protein sequence ID" value="MFD1810694.1"/>
    <property type="molecule type" value="Genomic_DNA"/>
</dbReference>
<dbReference type="InterPro" id="IPR004680">
    <property type="entry name" value="Cit_transptr-like_dom"/>
</dbReference>
<gene>
    <name evidence="9" type="ORF">ACFSJG_00570</name>
</gene>